<dbReference type="AlphaFoldDB" id="A0A5B7D3P0"/>
<reference evidence="1 2" key="1">
    <citation type="submission" date="2019-05" db="EMBL/GenBank/DDBJ databases">
        <title>Another draft genome of Portunus trituberculatus and its Hox gene families provides insights of decapod evolution.</title>
        <authorList>
            <person name="Jeong J.-H."/>
            <person name="Song I."/>
            <person name="Kim S."/>
            <person name="Choi T."/>
            <person name="Kim D."/>
            <person name="Ryu S."/>
            <person name="Kim W."/>
        </authorList>
    </citation>
    <scope>NUCLEOTIDE SEQUENCE [LARGE SCALE GENOMIC DNA]</scope>
    <source>
        <tissue evidence="1">Muscle</tissue>
    </source>
</reference>
<dbReference type="EMBL" id="VSRR010000490">
    <property type="protein sequence ID" value="MPC16250.1"/>
    <property type="molecule type" value="Genomic_DNA"/>
</dbReference>
<organism evidence="1 2">
    <name type="scientific">Portunus trituberculatus</name>
    <name type="common">Swimming crab</name>
    <name type="synonym">Neptunus trituberculatus</name>
    <dbReference type="NCBI Taxonomy" id="210409"/>
    <lineage>
        <taxon>Eukaryota</taxon>
        <taxon>Metazoa</taxon>
        <taxon>Ecdysozoa</taxon>
        <taxon>Arthropoda</taxon>
        <taxon>Crustacea</taxon>
        <taxon>Multicrustacea</taxon>
        <taxon>Malacostraca</taxon>
        <taxon>Eumalacostraca</taxon>
        <taxon>Eucarida</taxon>
        <taxon>Decapoda</taxon>
        <taxon>Pleocyemata</taxon>
        <taxon>Brachyura</taxon>
        <taxon>Eubrachyura</taxon>
        <taxon>Portunoidea</taxon>
        <taxon>Portunidae</taxon>
        <taxon>Portuninae</taxon>
        <taxon>Portunus</taxon>
    </lineage>
</organism>
<gene>
    <name evidence="1" type="ORF">E2C01_009071</name>
</gene>
<protein>
    <submittedName>
        <fullName evidence="1">Uncharacterized protein</fullName>
    </submittedName>
</protein>
<dbReference type="Proteomes" id="UP000324222">
    <property type="component" value="Unassembled WGS sequence"/>
</dbReference>
<evidence type="ECO:0000313" key="2">
    <source>
        <dbReference type="Proteomes" id="UP000324222"/>
    </source>
</evidence>
<proteinExistence type="predicted"/>
<name>A0A5B7D3P0_PORTR</name>
<comment type="caution">
    <text evidence="1">The sequence shown here is derived from an EMBL/GenBank/DDBJ whole genome shotgun (WGS) entry which is preliminary data.</text>
</comment>
<accession>A0A5B7D3P0</accession>
<evidence type="ECO:0000313" key="1">
    <source>
        <dbReference type="EMBL" id="MPC16250.1"/>
    </source>
</evidence>
<keyword evidence="2" id="KW-1185">Reference proteome</keyword>
<sequence>MLLLRSSQLLLPPNLEHLMILPFGGLGDEAVRVAVPLLLCGLGDTPAFWVAGWWVCGDTLLVLWCAASKLLPESWLSKASEDSSDVLRADTSGLDLVLEALVPVADPSSQSSVFLLPALGGEEGLMASGMPLSEPQDNVGDCFSTHHNTRQQHTQHKLHIQHQMTKRLYKNKLMSHSAIPPPTLTTTIRTALLRLPSGVGSCSSGDSSRGCWTRLGVSGGAGVGAVLPEPPSVESTDSATLVTAKRPRLTGELTGLLAVEASEAVGKMAGHH</sequence>